<organism evidence="1 2">
    <name type="scientific">Pseudomassariella vexata</name>
    <dbReference type="NCBI Taxonomy" id="1141098"/>
    <lineage>
        <taxon>Eukaryota</taxon>
        <taxon>Fungi</taxon>
        <taxon>Dikarya</taxon>
        <taxon>Ascomycota</taxon>
        <taxon>Pezizomycotina</taxon>
        <taxon>Sordariomycetes</taxon>
        <taxon>Xylariomycetidae</taxon>
        <taxon>Amphisphaeriales</taxon>
        <taxon>Pseudomassariaceae</taxon>
        <taxon>Pseudomassariella</taxon>
    </lineage>
</organism>
<dbReference type="Proteomes" id="UP000193689">
    <property type="component" value="Unassembled WGS sequence"/>
</dbReference>
<gene>
    <name evidence="1" type="ORF">BCR38DRAFT_405076</name>
</gene>
<dbReference type="InParanoid" id="A0A1Y2EKK2"/>
<protein>
    <recommendedName>
        <fullName evidence="3">F-box domain-containing protein</fullName>
    </recommendedName>
</protein>
<comment type="caution">
    <text evidence="1">The sequence shown here is derived from an EMBL/GenBank/DDBJ whole genome shotgun (WGS) entry which is preliminary data.</text>
</comment>
<name>A0A1Y2EKK2_9PEZI</name>
<dbReference type="AlphaFoldDB" id="A0A1Y2EKK2"/>
<keyword evidence="2" id="KW-1185">Reference proteome</keyword>
<dbReference type="EMBL" id="MCFJ01000001">
    <property type="protein sequence ID" value="ORY72068.1"/>
    <property type="molecule type" value="Genomic_DNA"/>
</dbReference>
<proteinExistence type="predicted"/>
<evidence type="ECO:0000313" key="2">
    <source>
        <dbReference type="Proteomes" id="UP000193689"/>
    </source>
</evidence>
<dbReference type="RefSeq" id="XP_040721660.1">
    <property type="nucleotide sequence ID" value="XM_040857924.1"/>
</dbReference>
<dbReference type="GeneID" id="63774136"/>
<evidence type="ECO:0008006" key="3">
    <source>
        <dbReference type="Google" id="ProtNLM"/>
    </source>
</evidence>
<reference evidence="1 2" key="1">
    <citation type="submission" date="2016-07" db="EMBL/GenBank/DDBJ databases">
        <title>Pervasive Adenine N6-methylation of Active Genes in Fungi.</title>
        <authorList>
            <consortium name="DOE Joint Genome Institute"/>
            <person name="Mondo S.J."/>
            <person name="Dannebaum R.O."/>
            <person name="Kuo R.C."/>
            <person name="Labutti K."/>
            <person name="Haridas S."/>
            <person name="Kuo A."/>
            <person name="Salamov A."/>
            <person name="Ahrendt S.R."/>
            <person name="Lipzen A."/>
            <person name="Sullivan W."/>
            <person name="Andreopoulos W.B."/>
            <person name="Clum A."/>
            <person name="Lindquist E."/>
            <person name="Daum C."/>
            <person name="Ramamoorthy G.K."/>
            <person name="Gryganskyi A."/>
            <person name="Culley D."/>
            <person name="Magnuson J.K."/>
            <person name="James T.Y."/>
            <person name="O'Malley M.A."/>
            <person name="Stajich J.E."/>
            <person name="Spatafora J.W."/>
            <person name="Visel A."/>
            <person name="Grigoriev I.V."/>
        </authorList>
    </citation>
    <scope>NUCLEOTIDE SEQUENCE [LARGE SCALE GENOMIC DNA]</scope>
    <source>
        <strain evidence="1 2">CBS 129021</strain>
    </source>
</reference>
<evidence type="ECO:0000313" key="1">
    <source>
        <dbReference type="EMBL" id="ORY72068.1"/>
    </source>
</evidence>
<sequence length="320" mass="36069">MNAACLEKLPLELLKKIADYLPPCSVAAAGIANKEMQERVGSEFYQSMANEDRADFAKLLDRDFENIWCHWCETRHSPILSVLAIKGGVCKSPSDLTGFGSTGLPRNWHPNLLVGLAKYCREGRDTAELEALLSVPRKSQENHGVGSNISWESIVTNEHGMFARRVEVLFPLTKRCRAVAAFKQCCHRYVRLRFELIMKWDARGIQFRRGPTALIEPEGWRVGPVVSEVDGCPECHRDFRVMLRTPGESNAPCVYLTIWYYLGSGDFALDIVNRMQRPLRRRLGPGVGHVCRESGMFTEENISVRPLASDLEDAASEIEE</sequence>
<accession>A0A1Y2EKK2</accession>